<feature type="domain" description="DUF7779" evidence="2">
    <location>
        <begin position="270"/>
        <end position="357"/>
    </location>
</feature>
<dbReference type="Proteomes" id="UP000019373">
    <property type="component" value="Unassembled WGS sequence"/>
</dbReference>
<dbReference type="Gene3D" id="1.25.40.10">
    <property type="entry name" value="Tetratricopeptide repeat domain"/>
    <property type="match status" value="1"/>
</dbReference>
<gene>
    <name evidence="3" type="ORF">EPUS_04286</name>
</gene>
<dbReference type="Pfam" id="PF25000">
    <property type="entry name" value="DUF7779"/>
    <property type="match status" value="1"/>
</dbReference>
<proteinExistence type="predicted"/>
<dbReference type="eggNOG" id="ENOG502RMUE">
    <property type="taxonomic scope" value="Eukaryota"/>
</dbReference>
<evidence type="ECO:0000256" key="1">
    <source>
        <dbReference type="SAM" id="MobiDB-lite"/>
    </source>
</evidence>
<dbReference type="InterPro" id="IPR056681">
    <property type="entry name" value="DUF7779"/>
</dbReference>
<dbReference type="PANTHER" id="PTHR35205:SF1">
    <property type="entry name" value="ZU5 DOMAIN-CONTAINING PROTEIN"/>
    <property type="match status" value="1"/>
</dbReference>
<keyword evidence="4" id="KW-1185">Reference proteome</keyword>
<dbReference type="Gene3D" id="3.40.50.300">
    <property type="entry name" value="P-loop containing nucleotide triphosphate hydrolases"/>
    <property type="match status" value="1"/>
</dbReference>
<dbReference type="AlphaFoldDB" id="U1GLS0"/>
<dbReference type="InterPro" id="IPR011990">
    <property type="entry name" value="TPR-like_helical_dom_sf"/>
</dbReference>
<dbReference type="InterPro" id="IPR027417">
    <property type="entry name" value="P-loop_NTPase"/>
</dbReference>
<protein>
    <recommendedName>
        <fullName evidence="2">DUF7779 domain-containing protein</fullName>
    </recommendedName>
</protein>
<dbReference type="SUPFAM" id="SSF52540">
    <property type="entry name" value="P-loop containing nucleoside triphosphate hydrolases"/>
    <property type="match status" value="1"/>
</dbReference>
<organism evidence="3 4">
    <name type="scientific">Endocarpon pusillum (strain Z07020 / HMAS-L-300199)</name>
    <name type="common">Lichen-forming fungus</name>
    <dbReference type="NCBI Taxonomy" id="1263415"/>
    <lineage>
        <taxon>Eukaryota</taxon>
        <taxon>Fungi</taxon>
        <taxon>Dikarya</taxon>
        <taxon>Ascomycota</taxon>
        <taxon>Pezizomycotina</taxon>
        <taxon>Eurotiomycetes</taxon>
        <taxon>Chaetothyriomycetidae</taxon>
        <taxon>Verrucariales</taxon>
        <taxon>Verrucariaceae</taxon>
        <taxon>Endocarpon</taxon>
    </lineage>
</organism>
<dbReference type="OrthoDB" id="6161812at2759"/>
<dbReference type="PANTHER" id="PTHR35205">
    <property type="entry name" value="NB-ARC AND TPR DOMAIN PROTEIN"/>
    <property type="match status" value="1"/>
</dbReference>
<reference evidence="4" key="1">
    <citation type="journal article" date="2014" name="BMC Genomics">
        <title>Genome characteristics reveal the impact of lichenization on lichen-forming fungus Endocarpon pusillum Hedwig (Verrucariales, Ascomycota).</title>
        <authorList>
            <person name="Wang Y.-Y."/>
            <person name="Liu B."/>
            <person name="Zhang X.-Y."/>
            <person name="Zhou Q.-M."/>
            <person name="Zhang T."/>
            <person name="Li H."/>
            <person name="Yu Y.-F."/>
            <person name="Zhang X.-L."/>
            <person name="Hao X.-Y."/>
            <person name="Wang M."/>
            <person name="Wang L."/>
            <person name="Wei J.-C."/>
        </authorList>
    </citation>
    <scope>NUCLEOTIDE SEQUENCE [LARGE SCALE GENOMIC DNA]</scope>
    <source>
        <strain evidence="4">Z07020 / HMAS-L-300199</strain>
    </source>
</reference>
<dbReference type="OMA" id="NEYAITH"/>
<feature type="region of interest" description="Disordered" evidence="1">
    <location>
        <begin position="718"/>
        <end position="748"/>
    </location>
</feature>
<evidence type="ECO:0000259" key="2">
    <source>
        <dbReference type="Pfam" id="PF25000"/>
    </source>
</evidence>
<dbReference type="GeneID" id="19239317"/>
<dbReference type="HOGENOM" id="CLU_000288_125_7_1"/>
<accession>U1GLS0</accession>
<dbReference type="EMBL" id="KE721034">
    <property type="protein sequence ID" value="ERF72851.1"/>
    <property type="molecule type" value="Genomic_DNA"/>
</dbReference>
<sequence>MASPFLKPKICARGCDSRGAGQMAFQGWRFSGAGATCSTVERELAKRMGKTQVAAQFVATHRNEFDAIFWVHADDVSKLSQDFKTIAINLGLISEDSVDANDLVFIREIVKRWLVTPLKDLSDDPKGEPTKATWLLVFDGVEDPDVLNDFWPYDGPGSVPITSRSPFSWTTSLPLKPFTSDEATEFLLKITRREASEEARKEVIEIIRRLGCIPLALSQMAGVILHKQLSFSEFLDSYNERRSQQELLQLSAGELISRSSDYEHTLASVWAFDNLSHGQGLLNVISMLDPDGILESILTTKPGTIDLPSFPQSLEDYLLARNELLTCSLVRGNSSERKLSIHRLVQDVARARMTQAEFRANFMTCVKLISSMWPFEPFAWRRSIARWTMCEDLVPHVFRLKDLFPQVAPSPAFSDDDYRFAKLLTDAGWYNHERGRSSDSDLFNSMAKDICESLKARLYEQPEAMSSKAAIHKQLDSILAEIQHNRGCIATETNAPYDALAYHKEFNAMMVRDMGTDVPSNDMRLAISWNELGNAYMLNRFEKVSISLPLANLGLAYWLQGRHEEANDILVEGLKDRVDRYGPDDRISFVTGRFLHALGNVKASQKAMNDSLAYHHKALLHYKSTLGNNHHRTADTFVKVAEHHMRLRQNETAMALLDHALQAYSSSSSSHAYLPEKARASFKRSCTLRSLGRIDEADAELQISFEDYKKLLGRKLRRSGGDDGGSNGTDIPTAAGVSPRQRKEDLTDQDFDDMIVFWSK</sequence>
<name>U1GLS0_ENDPU</name>
<dbReference type="RefSeq" id="XP_007801573.1">
    <property type="nucleotide sequence ID" value="XM_007803382.1"/>
</dbReference>
<evidence type="ECO:0000313" key="4">
    <source>
        <dbReference type="Proteomes" id="UP000019373"/>
    </source>
</evidence>
<dbReference type="Pfam" id="PF13374">
    <property type="entry name" value="TPR_10"/>
    <property type="match status" value="1"/>
</dbReference>
<dbReference type="SUPFAM" id="SSF48452">
    <property type="entry name" value="TPR-like"/>
    <property type="match status" value="1"/>
</dbReference>
<evidence type="ECO:0000313" key="3">
    <source>
        <dbReference type="EMBL" id="ERF72851.1"/>
    </source>
</evidence>